<gene>
    <name evidence="1" type="ORF">AK812_SmicGene48519</name>
</gene>
<accession>A0A1Q9BDZ4</accession>
<proteinExistence type="predicted"/>
<evidence type="ECO:0000313" key="2">
    <source>
        <dbReference type="Proteomes" id="UP000186817"/>
    </source>
</evidence>
<reference evidence="1 2" key="1">
    <citation type="submission" date="2016-02" db="EMBL/GenBank/DDBJ databases">
        <title>Genome analysis of coral dinoflagellate symbionts highlights evolutionary adaptations to a symbiotic lifestyle.</title>
        <authorList>
            <person name="Aranda M."/>
            <person name="Li Y."/>
            <person name="Liew Y.J."/>
            <person name="Baumgarten S."/>
            <person name="Simakov O."/>
            <person name="Wilson M."/>
            <person name="Piel J."/>
            <person name="Ashoor H."/>
            <person name="Bougouffa S."/>
            <person name="Bajic V.B."/>
            <person name="Ryu T."/>
            <person name="Ravasi T."/>
            <person name="Bayer T."/>
            <person name="Micklem G."/>
            <person name="Kim H."/>
            <person name="Bhak J."/>
            <person name="Lajeunesse T.C."/>
            <person name="Voolstra C.R."/>
        </authorList>
    </citation>
    <scope>NUCLEOTIDE SEQUENCE [LARGE SCALE GENOMIC DNA]</scope>
    <source>
        <strain evidence="1 2">CCMP2467</strain>
    </source>
</reference>
<feature type="non-terminal residue" evidence="1">
    <location>
        <position position="1"/>
    </location>
</feature>
<dbReference type="Proteomes" id="UP000186817">
    <property type="component" value="Unassembled WGS sequence"/>
</dbReference>
<sequence length="60" mass="6303">LSAALGPSRGSEDEVCRPHRCQCTASRLSINATRRDPLPQRCACEHSPPAASSGSTSGHE</sequence>
<organism evidence="1 2">
    <name type="scientific">Symbiodinium microadriaticum</name>
    <name type="common">Dinoflagellate</name>
    <name type="synonym">Zooxanthella microadriatica</name>
    <dbReference type="NCBI Taxonomy" id="2951"/>
    <lineage>
        <taxon>Eukaryota</taxon>
        <taxon>Sar</taxon>
        <taxon>Alveolata</taxon>
        <taxon>Dinophyceae</taxon>
        <taxon>Suessiales</taxon>
        <taxon>Symbiodiniaceae</taxon>
        <taxon>Symbiodinium</taxon>
    </lineage>
</organism>
<feature type="non-terminal residue" evidence="1">
    <location>
        <position position="60"/>
    </location>
</feature>
<dbReference type="EMBL" id="LSRX01008093">
    <property type="protein sequence ID" value="OLP67197.1"/>
    <property type="molecule type" value="Genomic_DNA"/>
</dbReference>
<dbReference type="AlphaFoldDB" id="A0A1Q9BDZ4"/>
<evidence type="ECO:0000313" key="1">
    <source>
        <dbReference type="EMBL" id="OLP67197.1"/>
    </source>
</evidence>
<comment type="caution">
    <text evidence="1">The sequence shown here is derived from an EMBL/GenBank/DDBJ whole genome shotgun (WGS) entry which is preliminary data.</text>
</comment>
<name>A0A1Q9BDZ4_SYMMI</name>
<protein>
    <submittedName>
        <fullName evidence="1">Uncharacterized protein</fullName>
    </submittedName>
</protein>
<keyword evidence="2" id="KW-1185">Reference proteome</keyword>